<feature type="compositionally biased region" description="Polar residues" evidence="1">
    <location>
        <begin position="97"/>
        <end position="108"/>
    </location>
</feature>
<gene>
    <name evidence="3" type="ORF">Acor_72920</name>
</gene>
<comment type="caution">
    <text evidence="3">The sequence shown here is derived from an EMBL/GenBank/DDBJ whole genome shotgun (WGS) entry which is preliminary data.</text>
</comment>
<organism evidence="3 4">
    <name type="scientific">Acrocarpospora corrugata</name>
    <dbReference type="NCBI Taxonomy" id="35763"/>
    <lineage>
        <taxon>Bacteria</taxon>
        <taxon>Bacillati</taxon>
        <taxon>Actinomycetota</taxon>
        <taxon>Actinomycetes</taxon>
        <taxon>Streptosporangiales</taxon>
        <taxon>Streptosporangiaceae</taxon>
        <taxon>Acrocarpospora</taxon>
    </lineage>
</organism>
<sequence length="194" mass="20634">MSNPYGYEGQTYGPQSGYGYPPPPRAGNNALLIVTLLTVAFLMFAGGGYTLFAVLTDDPSDRRPTTPVETREAVIQPSQTPPESQPTQNSPSPPPATNGQVLLSDNGTTNKTTAQFTVDATWQIHYTYDCSANPIGTGHVSAAIKSGAETIDTPLTEIGTKADKTTPLQTRPGTFTLEVTSILCSWTIEVIDVP</sequence>
<evidence type="ECO:0000256" key="2">
    <source>
        <dbReference type="SAM" id="Phobius"/>
    </source>
</evidence>
<protein>
    <submittedName>
        <fullName evidence="3">Uncharacterized protein</fullName>
    </submittedName>
</protein>
<name>A0A5M3W8N4_9ACTN</name>
<accession>A0A5M3W8N4</accession>
<keyword evidence="2" id="KW-0812">Transmembrane</keyword>
<dbReference type="Proteomes" id="UP000334990">
    <property type="component" value="Unassembled WGS sequence"/>
</dbReference>
<evidence type="ECO:0000313" key="3">
    <source>
        <dbReference type="EMBL" id="GES05224.1"/>
    </source>
</evidence>
<proteinExistence type="predicted"/>
<keyword evidence="2" id="KW-0472">Membrane</keyword>
<dbReference type="RefSeq" id="WP_155341250.1">
    <property type="nucleotide sequence ID" value="NZ_BAAABN010000094.1"/>
</dbReference>
<feature type="region of interest" description="Disordered" evidence="1">
    <location>
        <begin position="1"/>
        <end position="20"/>
    </location>
</feature>
<dbReference type="EMBL" id="BLAD01000095">
    <property type="protein sequence ID" value="GES05224.1"/>
    <property type="molecule type" value="Genomic_DNA"/>
</dbReference>
<keyword evidence="2" id="KW-1133">Transmembrane helix</keyword>
<evidence type="ECO:0000256" key="1">
    <source>
        <dbReference type="SAM" id="MobiDB-lite"/>
    </source>
</evidence>
<reference evidence="3 4" key="1">
    <citation type="submission" date="2019-10" db="EMBL/GenBank/DDBJ databases">
        <title>Whole genome shotgun sequence of Acrocarpospora corrugata NBRC 13972.</title>
        <authorList>
            <person name="Ichikawa N."/>
            <person name="Kimura A."/>
            <person name="Kitahashi Y."/>
            <person name="Komaki H."/>
            <person name="Oguchi A."/>
        </authorList>
    </citation>
    <scope>NUCLEOTIDE SEQUENCE [LARGE SCALE GENOMIC DNA]</scope>
    <source>
        <strain evidence="3 4">NBRC 13972</strain>
    </source>
</reference>
<feature type="region of interest" description="Disordered" evidence="1">
    <location>
        <begin position="56"/>
        <end position="108"/>
    </location>
</feature>
<evidence type="ECO:0000313" key="4">
    <source>
        <dbReference type="Proteomes" id="UP000334990"/>
    </source>
</evidence>
<dbReference type="AlphaFoldDB" id="A0A5M3W8N4"/>
<feature type="compositionally biased region" description="Basic and acidic residues" evidence="1">
    <location>
        <begin position="59"/>
        <end position="72"/>
    </location>
</feature>
<dbReference type="OrthoDB" id="4328688at2"/>
<feature type="transmembrane region" description="Helical" evidence="2">
    <location>
        <begin position="30"/>
        <end position="55"/>
    </location>
</feature>
<keyword evidence="4" id="KW-1185">Reference proteome</keyword>